<keyword evidence="6 7" id="KW-0961">Cell wall biogenesis/degradation</keyword>
<dbReference type="GO" id="GO:0008360">
    <property type="term" value="P:regulation of cell shape"/>
    <property type="evidence" value="ECO:0007669"/>
    <property type="project" value="UniProtKB-UniRule"/>
</dbReference>
<dbReference type="Pfam" id="PF20142">
    <property type="entry name" value="Scaffold"/>
    <property type="match status" value="1"/>
</dbReference>
<dbReference type="UniPathway" id="UPA00219"/>
<evidence type="ECO:0000313" key="9">
    <source>
        <dbReference type="Proteomes" id="UP000463961"/>
    </source>
</evidence>
<dbReference type="InterPro" id="IPR002477">
    <property type="entry name" value="Peptidoglycan-bd-like"/>
</dbReference>
<dbReference type="InterPro" id="IPR045380">
    <property type="entry name" value="LD_TPept_scaffold_dom"/>
</dbReference>
<feature type="active site" description="Nucleophile" evidence="7">
    <location>
        <position position="432"/>
    </location>
</feature>
<evidence type="ECO:0000256" key="4">
    <source>
        <dbReference type="ARBA" id="ARBA00022960"/>
    </source>
</evidence>
<dbReference type="PANTHER" id="PTHR41533">
    <property type="entry name" value="L,D-TRANSPEPTIDASE HI_1667-RELATED"/>
    <property type="match status" value="1"/>
</dbReference>
<evidence type="ECO:0000256" key="3">
    <source>
        <dbReference type="ARBA" id="ARBA00022679"/>
    </source>
</evidence>
<dbReference type="Pfam" id="PF03734">
    <property type="entry name" value="YkuD"/>
    <property type="match status" value="1"/>
</dbReference>
<evidence type="ECO:0000256" key="1">
    <source>
        <dbReference type="ARBA" id="ARBA00004752"/>
    </source>
</evidence>
<evidence type="ECO:0000256" key="6">
    <source>
        <dbReference type="ARBA" id="ARBA00023316"/>
    </source>
</evidence>
<reference evidence="9" key="1">
    <citation type="submission" date="2020-01" db="EMBL/GenBank/DDBJ databases">
        <title>Phosphoaccumulans saitamaens gen. nov., sp. nov., a polyphosphate accumulating bacterium isolated from surface river water.</title>
        <authorList>
            <person name="Watanabe K."/>
            <person name="Suda W."/>
        </authorList>
    </citation>
    <scope>NUCLEOTIDE SEQUENCE [LARGE SCALE GENOMIC DNA]</scope>
    <source>
        <strain evidence="9">ICHIAU1</strain>
    </source>
</reference>
<proteinExistence type="inferred from homology"/>
<dbReference type="CDD" id="cd16913">
    <property type="entry name" value="YkuD_like"/>
    <property type="match status" value="1"/>
</dbReference>
<evidence type="ECO:0000313" key="8">
    <source>
        <dbReference type="EMBL" id="BBU67871.1"/>
    </source>
</evidence>
<protein>
    <submittedName>
        <fullName evidence="8">Peptidoglycan-binding protein</fullName>
    </submittedName>
</protein>
<evidence type="ECO:0000256" key="2">
    <source>
        <dbReference type="ARBA" id="ARBA00005992"/>
    </source>
</evidence>
<accession>A0A679I6A6</accession>
<keyword evidence="5 7" id="KW-0573">Peptidoglycan synthesis</keyword>
<organism evidence="8 9">
    <name type="scientific">Fluviibacter phosphoraccumulans</name>
    <dbReference type="NCBI Taxonomy" id="1751046"/>
    <lineage>
        <taxon>Bacteria</taxon>
        <taxon>Pseudomonadati</taxon>
        <taxon>Pseudomonadota</taxon>
        <taxon>Betaproteobacteria</taxon>
        <taxon>Rhodocyclales</taxon>
        <taxon>Fluviibacteraceae</taxon>
        <taxon>Fluviibacter</taxon>
    </lineage>
</organism>
<dbReference type="GO" id="GO:0071555">
    <property type="term" value="P:cell wall organization"/>
    <property type="evidence" value="ECO:0007669"/>
    <property type="project" value="UniProtKB-UniRule"/>
</dbReference>
<keyword evidence="9" id="KW-1185">Reference proteome</keyword>
<dbReference type="SUPFAM" id="SSF141523">
    <property type="entry name" value="L,D-transpeptidase catalytic domain-like"/>
    <property type="match status" value="1"/>
</dbReference>
<dbReference type="Pfam" id="PF01471">
    <property type="entry name" value="PG_binding_1"/>
    <property type="match status" value="1"/>
</dbReference>
<dbReference type="GO" id="GO:0004180">
    <property type="term" value="F:carboxypeptidase activity"/>
    <property type="evidence" value="ECO:0007669"/>
    <property type="project" value="UniProtKB-ARBA"/>
</dbReference>
<dbReference type="AlphaFoldDB" id="A0A679I6A6"/>
<dbReference type="RefSeq" id="WP_162049160.1">
    <property type="nucleotide sequence ID" value="NZ_AP019011.1"/>
</dbReference>
<dbReference type="InterPro" id="IPR036365">
    <property type="entry name" value="PGBD-like_sf"/>
</dbReference>
<dbReference type="GO" id="GO:0016740">
    <property type="term" value="F:transferase activity"/>
    <property type="evidence" value="ECO:0007669"/>
    <property type="project" value="UniProtKB-KW"/>
</dbReference>
<dbReference type="Proteomes" id="UP000463961">
    <property type="component" value="Chromosome"/>
</dbReference>
<dbReference type="InterPro" id="IPR036366">
    <property type="entry name" value="PGBDSf"/>
</dbReference>
<evidence type="ECO:0000256" key="7">
    <source>
        <dbReference type="PROSITE-ProRule" id="PRU01373"/>
    </source>
</evidence>
<sequence length="529" mass="58494">MWPWRRTLVLAACLFTLGWSLPSGAIAADDSVAWIVQGRPSALAQSAVQILEQAGDEGLNPSDYDAAVLGHSVVAATKGKLLTAEQQTALNAAISQSLLRYLHDLHYGRVDPRSVYANFNVAPKTLNLPATLNAAVAAGDLKQAVKAATPAFPLYQALKPWLARYRALEHNPAWVGNLPALPAQKLEPGVPYAGVALLTARLVSLGDLPADFVAPDRYQGPLVDGVKIFQKRHGLTEDGVIGKTTFEQLNVKPAARVEQIALTMERLRWTPLMADKRVLVVNLPEFELRGLEIDGEAVQIPLKMNVIVGKALNTRTPMFDEQMRAIEFSPYWNVPPSITRAETVPKLRRDPGYFDRQGFEIVTRSGEVVTHLDETHLAALQNGQARIRQRPGAQNALGDIKFIFPNNDNIYMHHTPSVGLFQRDRRDFSHGCIRVEAPVELAQFVLKDEPEWTAEKIREAMENGTSKTIRLKTPVMVVIAYATAIVKQRGGTIYFYADIYGHDRQLRAALSQYSQRLQAQASHQSGNIL</sequence>
<dbReference type="Gene3D" id="1.10.101.10">
    <property type="entry name" value="PGBD-like superfamily/PGBD"/>
    <property type="match status" value="1"/>
</dbReference>
<dbReference type="InterPro" id="IPR038063">
    <property type="entry name" value="Transpep_catalytic_dom"/>
</dbReference>
<dbReference type="PANTHER" id="PTHR41533:SF2">
    <property type="entry name" value="BLR7131 PROTEIN"/>
    <property type="match status" value="1"/>
</dbReference>
<gene>
    <name evidence="8" type="ORF">ICHIAU1_01540</name>
</gene>
<dbReference type="EMBL" id="AP022345">
    <property type="protein sequence ID" value="BBU67871.1"/>
    <property type="molecule type" value="Genomic_DNA"/>
</dbReference>
<keyword evidence="4 7" id="KW-0133">Cell shape</keyword>
<feature type="active site" description="Proton donor/acceptor" evidence="7">
    <location>
        <position position="413"/>
    </location>
</feature>
<name>A0A679I6A6_9RHOO</name>
<dbReference type="SUPFAM" id="SSF47090">
    <property type="entry name" value="PGBD-like"/>
    <property type="match status" value="1"/>
</dbReference>
<dbReference type="OrthoDB" id="9778545at2"/>
<dbReference type="GO" id="GO:0009252">
    <property type="term" value="P:peptidoglycan biosynthetic process"/>
    <property type="evidence" value="ECO:0007669"/>
    <property type="project" value="UniProtKB-UniPathway"/>
</dbReference>
<comment type="pathway">
    <text evidence="1 7">Cell wall biogenesis; peptidoglycan biosynthesis.</text>
</comment>
<evidence type="ECO:0000256" key="5">
    <source>
        <dbReference type="ARBA" id="ARBA00022984"/>
    </source>
</evidence>
<comment type="similarity">
    <text evidence="2">Belongs to the YkuD family.</text>
</comment>
<dbReference type="InterPro" id="IPR005490">
    <property type="entry name" value="LD_TPept_cat_dom"/>
</dbReference>
<dbReference type="PROSITE" id="PS52029">
    <property type="entry name" value="LD_TPASE"/>
    <property type="match status" value="1"/>
</dbReference>
<dbReference type="InterPro" id="IPR052905">
    <property type="entry name" value="LD-transpeptidase_YkuD-like"/>
</dbReference>
<keyword evidence="3" id="KW-0808">Transferase</keyword>